<reference evidence="3" key="1">
    <citation type="journal article" date="2017" name="Proc. Natl. Acad. Sci. U.S.A.">
        <title>Simulation of Deepwater Horizon oil plume reveals substrate specialization within a complex community of hydrocarbon-degraders.</title>
        <authorList>
            <person name="Hu P."/>
            <person name="Dubinsky E.A."/>
            <person name="Probst A.J."/>
            <person name="Wang J."/>
            <person name="Sieber C.M.K."/>
            <person name="Tom L.M."/>
            <person name="Gardinali P."/>
            <person name="Banfield J.F."/>
            <person name="Atlas R.M."/>
            <person name="Andersen G.L."/>
        </authorList>
    </citation>
    <scope>NUCLEOTIDE SEQUENCE [LARGE SCALE GENOMIC DNA]</scope>
</reference>
<dbReference type="InterPro" id="IPR022742">
    <property type="entry name" value="Hydrolase_4"/>
</dbReference>
<dbReference type="Gene3D" id="3.40.50.1820">
    <property type="entry name" value="alpha/beta hydrolase"/>
    <property type="match status" value="1"/>
</dbReference>
<dbReference type="Proteomes" id="UP000196531">
    <property type="component" value="Unassembled WGS sequence"/>
</dbReference>
<feature type="domain" description="Serine aminopeptidase S33" evidence="1">
    <location>
        <begin position="29"/>
        <end position="263"/>
    </location>
</feature>
<comment type="caution">
    <text evidence="2">The sequence shown here is derived from an EMBL/GenBank/DDBJ whole genome shotgun (WGS) entry which is preliminary data.</text>
</comment>
<evidence type="ECO:0000313" key="2">
    <source>
        <dbReference type="EMBL" id="OUR96475.1"/>
    </source>
</evidence>
<dbReference type="EMBL" id="MAAO01000006">
    <property type="protein sequence ID" value="OUR96475.1"/>
    <property type="molecule type" value="Genomic_DNA"/>
</dbReference>
<dbReference type="InterPro" id="IPR051044">
    <property type="entry name" value="MAG_DAG_Lipase"/>
</dbReference>
<dbReference type="InterPro" id="IPR029058">
    <property type="entry name" value="AB_hydrolase_fold"/>
</dbReference>
<dbReference type="Pfam" id="PF12146">
    <property type="entry name" value="Hydrolase_4"/>
    <property type="match status" value="1"/>
</dbReference>
<accession>A0A1Y5F6V6</accession>
<name>A0A1Y5F6V6_9BACT</name>
<proteinExistence type="predicted"/>
<sequence>MIRDYKFLKTIDGKELHLEISEKGKPNWLVVTHGIGEHLERHSYMRELLGDNFNILKYDIRGHGRSQGSKRGYVEDFSLFYRDLEEVINFLKTSYKMEKYCLFGHSMGALITAGFMQNLAKKEMYPEAVFLNAPPAGFTGALGEAMNFSPLSIIGKLASLPSLKLGGLVDLGFLSHDPRVKENYINDEYNILKLHSKLLFEMIKASKEVFSRPLRITCPTFCSYGSADKVVNVKQLEHYLQMIDKSLKVKVIKGSYHEIHNEIEKYRAPYFAFLKESLESIL</sequence>
<evidence type="ECO:0000313" key="3">
    <source>
        <dbReference type="Proteomes" id="UP000196531"/>
    </source>
</evidence>
<dbReference type="PANTHER" id="PTHR11614">
    <property type="entry name" value="PHOSPHOLIPASE-RELATED"/>
    <property type="match status" value="1"/>
</dbReference>
<dbReference type="AlphaFoldDB" id="A0A1Y5F6V6"/>
<evidence type="ECO:0000259" key="1">
    <source>
        <dbReference type="Pfam" id="PF12146"/>
    </source>
</evidence>
<organism evidence="2 3">
    <name type="scientific">Halobacteriovorax marinus</name>
    <dbReference type="NCBI Taxonomy" id="97084"/>
    <lineage>
        <taxon>Bacteria</taxon>
        <taxon>Pseudomonadati</taxon>
        <taxon>Bdellovibrionota</taxon>
        <taxon>Bacteriovoracia</taxon>
        <taxon>Bacteriovoracales</taxon>
        <taxon>Halobacteriovoraceae</taxon>
        <taxon>Halobacteriovorax</taxon>
    </lineage>
</organism>
<dbReference type="SUPFAM" id="SSF53474">
    <property type="entry name" value="alpha/beta-Hydrolases"/>
    <property type="match status" value="1"/>
</dbReference>
<gene>
    <name evidence="2" type="ORF">A9Q84_08995</name>
</gene>
<protein>
    <recommendedName>
        <fullName evidence="1">Serine aminopeptidase S33 domain-containing protein</fullName>
    </recommendedName>
</protein>